<proteinExistence type="predicted"/>
<protein>
    <submittedName>
        <fullName evidence="1">Uncharacterized protein</fullName>
    </submittedName>
</protein>
<gene>
    <name evidence="1" type="ORF">DR950_12610</name>
</gene>
<comment type="caution">
    <text evidence="1">The sequence shown here is derived from an EMBL/GenBank/DDBJ whole genome shotgun (WGS) entry which is preliminary data.</text>
</comment>
<sequence>MSAIEFVRRLDGLVYRFDLNGAANGRPSYKRRDLDLWCRWTPERGWCVVDAEGVPNSGPLLGEDRYRELPPTGPWRSWKAGRSYLYDLRRVDGNGDGDAS</sequence>
<evidence type="ECO:0000313" key="2">
    <source>
        <dbReference type="Proteomes" id="UP000263377"/>
    </source>
</evidence>
<name>A0A372ZSK8_9ACTN</name>
<keyword evidence="2" id="KW-1185">Reference proteome</keyword>
<reference evidence="1 2" key="1">
    <citation type="submission" date="2018-08" db="EMBL/GenBank/DDBJ databases">
        <title>Diversity &amp; Physiological Properties of Lignin-Decomposing Actinobacteria from Soil.</title>
        <authorList>
            <person name="Roh S.G."/>
            <person name="Kim S.B."/>
        </authorList>
    </citation>
    <scope>NUCLEOTIDE SEQUENCE [LARGE SCALE GENOMIC DNA]</scope>
    <source>
        <strain evidence="1 2">MMS17-GH009</strain>
    </source>
</reference>
<dbReference type="Proteomes" id="UP000263377">
    <property type="component" value="Unassembled WGS sequence"/>
</dbReference>
<dbReference type="EMBL" id="QVIG01000001">
    <property type="protein sequence ID" value="RGD58514.1"/>
    <property type="molecule type" value="Genomic_DNA"/>
</dbReference>
<accession>A0A372ZSK8</accession>
<dbReference type="RefSeq" id="WP_117487088.1">
    <property type="nucleotide sequence ID" value="NZ_QVIG01000001.1"/>
</dbReference>
<organism evidence="1 2">
    <name type="scientific">Kitasatospora xanthocidica</name>
    <dbReference type="NCBI Taxonomy" id="83382"/>
    <lineage>
        <taxon>Bacteria</taxon>
        <taxon>Bacillati</taxon>
        <taxon>Actinomycetota</taxon>
        <taxon>Actinomycetes</taxon>
        <taxon>Kitasatosporales</taxon>
        <taxon>Streptomycetaceae</taxon>
        <taxon>Kitasatospora</taxon>
    </lineage>
</organism>
<dbReference type="AlphaFoldDB" id="A0A372ZSK8"/>
<evidence type="ECO:0000313" key="1">
    <source>
        <dbReference type="EMBL" id="RGD58514.1"/>
    </source>
</evidence>